<reference evidence="10 11" key="1">
    <citation type="journal article" date="2003" name="Proc. Natl. Acad. Sci. U.S.A.">
        <title>The complete genome sequence of the carcinogenic bacterium Helicobacter hepaticus.</title>
        <authorList>
            <person name="Suerbaum S."/>
            <person name="Josenhans C."/>
            <person name="Sterzenbach T."/>
            <person name="Drescher B."/>
            <person name="Brandt P."/>
            <person name="Bell M."/>
            <person name="Droege M."/>
            <person name="Fartmann B."/>
            <person name="Fischer H.-P."/>
            <person name="Ge Z."/>
            <person name="Hoerster A."/>
            <person name="Holland R."/>
            <person name="Klein K."/>
            <person name="Koenig J."/>
            <person name="Macko L."/>
            <person name="Mendz G.L."/>
            <person name="Nyakatura G."/>
            <person name="Schauer D.B."/>
            <person name="Shen Z."/>
            <person name="Weber J."/>
            <person name="Frosch M."/>
            <person name="Fox J.G."/>
        </authorList>
    </citation>
    <scope>NUCLEOTIDE SEQUENCE [LARGE SCALE GENOMIC DNA]</scope>
    <source>
        <strain evidence="11">ATCC 51449 / 3B1</strain>
    </source>
</reference>
<dbReference type="InterPro" id="IPR033175">
    <property type="entry name" value="PSD-A"/>
</dbReference>
<dbReference type="GO" id="GO:0008654">
    <property type="term" value="P:phospholipid biosynthetic process"/>
    <property type="evidence" value="ECO:0007669"/>
    <property type="project" value="UniProtKB-KW"/>
</dbReference>
<keyword evidence="9" id="KW-1133">Transmembrane helix</keyword>
<dbReference type="HOGENOM" id="CLU_109842_1_0_7"/>
<name>Q7VHZ0_HELHP</name>
<evidence type="ECO:0000256" key="2">
    <source>
        <dbReference type="ARBA" id="ARBA00022516"/>
    </source>
</evidence>
<evidence type="ECO:0000256" key="1">
    <source>
        <dbReference type="ARBA" id="ARBA00022475"/>
    </source>
</evidence>
<evidence type="ECO:0000256" key="4">
    <source>
        <dbReference type="ARBA" id="ARBA00023136"/>
    </source>
</evidence>
<dbReference type="Proteomes" id="UP000002495">
    <property type="component" value="Chromosome"/>
</dbReference>
<dbReference type="RefSeq" id="WP_011115661.1">
    <property type="nucleotide sequence ID" value="NC_004917.1"/>
</dbReference>
<evidence type="ECO:0008006" key="12">
    <source>
        <dbReference type="Google" id="ProtNLM"/>
    </source>
</evidence>
<gene>
    <name evidence="10" type="ordered locus">HH_0821</name>
</gene>
<evidence type="ECO:0000256" key="3">
    <source>
        <dbReference type="ARBA" id="ARBA00023098"/>
    </source>
</evidence>
<accession>Q7VHZ0</accession>
<dbReference type="OrthoDB" id="5323544at2"/>
<keyword evidence="2" id="KW-0444">Lipid biosynthesis</keyword>
<keyword evidence="7" id="KW-1208">Phospholipid metabolism</keyword>
<dbReference type="PANTHER" id="PTHR35809:SF1">
    <property type="entry name" value="ARCHAETIDYLSERINE DECARBOXYLASE PROENZYME-RELATED"/>
    <property type="match status" value="1"/>
</dbReference>
<protein>
    <recommendedName>
        <fullName evidence="12">Phosphatidylserine decarboxylase</fullName>
    </recommendedName>
</protein>
<evidence type="ECO:0000256" key="5">
    <source>
        <dbReference type="ARBA" id="ARBA00023145"/>
    </source>
</evidence>
<dbReference type="AlphaFoldDB" id="Q7VHZ0"/>
<keyword evidence="1" id="KW-1003">Cell membrane</keyword>
<keyword evidence="3" id="KW-0443">Lipid metabolism</keyword>
<dbReference type="EMBL" id="AE017125">
    <property type="protein sequence ID" value="AAP77418.1"/>
    <property type="molecule type" value="Genomic_DNA"/>
</dbReference>
<keyword evidence="6" id="KW-0594">Phospholipid biosynthesis</keyword>
<evidence type="ECO:0000313" key="11">
    <source>
        <dbReference type="Proteomes" id="UP000002495"/>
    </source>
</evidence>
<evidence type="ECO:0000256" key="9">
    <source>
        <dbReference type="SAM" id="Phobius"/>
    </source>
</evidence>
<keyword evidence="8" id="KW-0670">Pyruvate</keyword>
<organism evidence="10 11">
    <name type="scientific">Helicobacter hepaticus (strain ATCC 51449 / 3B1)</name>
    <dbReference type="NCBI Taxonomy" id="235279"/>
    <lineage>
        <taxon>Bacteria</taxon>
        <taxon>Pseudomonadati</taxon>
        <taxon>Campylobacterota</taxon>
        <taxon>Epsilonproteobacteria</taxon>
        <taxon>Campylobacterales</taxon>
        <taxon>Helicobacteraceae</taxon>
        <taxon>Helicobacter</taxon>
    </lineage>
</organism>
<evidence type="ECO:0000256" key="7">
    <source>
        <dbReference type="ARBA" id="ARBA00023264"/>
    </source>
</evidence>
<feature type="transmembrane region" description="Helical" evidence="9">
    <location>
        <begin position="12"/>
        <end position="29"/>
    </location>
</feature>
<evidence type="ECO:0000256" key="8">
    <source>
        <dbReference type="ARBA" id="ARBA00023317"/>
    </source>
</evidence>
<keyword evidence="9" id="KW-0812">Transmembrane</keyword>
<dbReference type="KEGG" id="hhe:HH_0821"/>
<dbReference type="STRING" id="235279.HH_0821"/>
<proteinExistence type="predicted"/>
<sequence>MTTTTQFIAKQGWLGAIALFVAFILSIWFDWNVCAFVLFVALVLWLVMFRNPERIPHIDENNVFVSPVDGIVRDMSYSNDEMSILIETRFIDVGIIRAPCDIVEGQYSEKKGLSLTCCAKAKCKELNATMRFESLKERAFYMEFYPIFFSSHHLFAQNNLSIGERIGFMKAGMTRIVIPQKKASIEFESKVSIGDKVCALQSVIGYIYEV</sequence>
<keyword evidence="11" id="KW-1185">Reference proteome</keyword>
<keyword evidence="4 9" id="KW-0472">Membrane</keyword>
<dbReference type="eggNOG" id="COG0688">
    <property type="taxonomic scope" value="Bacteria"/>
</dbReference>
<evidence type="ECO:0000256" key="6">
    <source>
        <dbReference type="ARBA" id="ARBA00023209"/>
    </source>
</evidence>
<keyword evidence="5" id="KW-0865">Zymogen</keyword>
<evidence type="ECO:0000313" key="10">
    <source>
        <dbReference type="EMBL" id="AAP77418.1"/>
    </source>
</evidence>
<dbReference type="PANTHER" id="PTHR35809">
    <property type="entry name" value="ARCHAETIDYLSERINE DECARBOXYLASE PROENZYME-RELATED"/>
    <property type="match status" value="1"/>
</dbReference>